<dbReference type="Proteomes" id="UP000054166">
    <property type="component" value="Unassembled WGS sequence"/>
</dbReference>
<name>A0A0C3F295_PILCF</name>
<organism evidence="2 3">
    <name type="scientific">Piloderma croceum (strain F 1598)</name>
    <dbReference type="NCBI Taxonomy" id="765440"/>
    <lineage>
        <taxon>Eukaryota</taxon>
        <taxon>Fungi</taxon>
        <taxon>Dikarya</taxon>
        <taxon>Basidiomycota</taxon>
        <taxon>Agaricomycotina</taxon>
        <taxon>Agaricomycetes</taxon>
        <taxon>Agaricomycetidae</taxon>
        <taxon>Atheliales</taxon>
        <taxon>Atheliaceae</taxon>
        <taxon>Piloderma</taxon>
    </lineage>
</organism>
<evidence type="ECO:0000313" key="3">
    <source>
        <dbReference type="Proteomes" id="UP000054166"/>
    </source>
</evidence>
<feature type="non-terminal residue" evidence="2">
    <location>
        <position position="1"/>
    </location>
</feature>
<protein>
    <submittedName>
        <fullName evidence="2">Uncharacterized protein</fullName>
    </submittedName>
</protein>
<dbReference type="AlphaFoldDB" id="A0A0C3F295"/>
<feature type="transmembrane region" description="Helical" evidence="1">
    <location>
        <begin position="6"/>
        <end position="23"/>
    </location>
</feature>
<accession>A0A0C3F295</accession>
<keyword evidence="1" id="KW-0472">Membrane</keyword>
<gene>
    <name evidence="2" type="ORF">PILCRDRAFT_828482</name>
</gene>
<dbReference type="EMBL" id="KN833065">
    <property type="protein sequence ID" value="KIM74189.1"/>
    <property type="molecule type" value="Genomic_DNA"/>
</dbReference>
<dbReference type="HOGENOM" id="CLU_2967374_0_0_1"/>
<evidence type="ECO:0000313" key="2">
    <source>
        <dbReference type="EMBL" id="KIM74189.1"/>
    </source>
</evidence>
<keyword evidence="1" id="KW-1133">Transmembrane helix</keyword>
<sequence length="59" mass="6618">TANSTVWQAVSAIFIVLVVHKIWTLQRALKCVSYVHIIFSTCDFFAGPFTRNTSREVSG</sequence>
<reference evidence="2 3" key="1">
    <citation type="submission" date="2014-04" db="EMBL/GenBank/DDBJ databases">
        <authorList>
            <consortium name="DOE Joint Genome Institute"/>
            <person name="Kuo A."/>
            <person name="Tarkka M."/>
            <person name="Buscot F."/>
            <person name="Kohler A."/>
            <person name="Nagy L.G."/>
            <person name="Floudas D."/>
            <person name="Copeland A."/>
            <person name="Barry K.W."/>
            <person name="Cichocki N."/>
            <person name="Veneault-Fourrey C."/>
            <person name="LaButti K."/>
            <person name="Lindquist E.A."/>
            <person name="Lipzen A."/>
            <person name="Lundell T."/>
            <person name="Morin E."/>
            <person name="Murat C."/>
            <person name="Sun H."/>
            <person name="Tunlid A."/>
            <person name="Henrissat B."/>
            <person name="Grigoriev I.V."/>
            <person name="Hibbett D.S."/>
            <person name="Martin F."/>
            <person name="Nordberg H.P."/>
            <person name="Cantor M.N."/>
            <person name="Hua S.X."/>
        </authorList>
    </citation>
    <scope>NUCLEOTIDE SEQUENCE [LARGE SCALE GENOMIC DNA]</scope>
    <source>
        <strain evidence="2 3">F 1598</strain>
    </source>
</reference>
<keyword evidence="1" id="KW-0812">Transmembrane</keyword>
<keyword evidence="3" id="KW-1185">Reference proteome</keyword>
<reference evidence="3" key="2">
    <citation type="submission" date="2015-01" db="EMBL/GenBank/DDBJ databases">
        <title>Evolutionary Origins and Diversification of the Mycorrhizal Mutualists.</title>
        <authorList>
            <consortium name="DOE Joint Genome Institute"/>
            <consortium name="Mycorrhizal Genomics Consortium"/>
            <person name="Kohler A."/>
            <person name="Kuo A."/>
            <person name="Nagy L.G."/>
            <person name="Floudas D."/>
            <person name="Copeland A."/>
            <person name="Barry K.W."/>
            <person name="Cichocki N."/>
            <person name="Veneault-Fourrey C."/>
            <person name="LaButti K."/>
            <person name="Lindquist E.A."/>
            <person name="Lipzen A."/>
            <person name="Lundell T."/>
            <person name="Morin E."/>
            <person name="Murat C."/>
            <person name="Riley R."/>
            <person name="Ohm R."/>
            <person name="Sun H."/>
            <person name="Tunlid A."/>
            <person name="Henrissat B."/>
            <person name="Grigoriev I.V."/>
            <person name="Hibbett D.S."/>
            <person name="Martin F."/>
        </authorList>
    </citation>
    <scope>NUCLEOTIDE SEQUENCE [LARGE SCALE GENOMIC DNA]</scope>
    <source>
        <strain evidence="3">F 1598</strain>
    </source>
</reference>
<evidence type="ECO:0000256" key="1">
    <source>
        <dbReference type="SAM" id="Phobius"/>
    </source>
</evidence>
<proteinExistence type="predicted"/>
<dbReference type="InParanoid" id="A0A0C3F295"/>